<dbReference type="AlphaFoldDB" id="D6XTL7"/>
<reference evidence="5" key="1">
    <citation type="submission" date="2009-10" db="EMBL/GenBank/DDBJ databases">
        <title>Complete sequence of Bacillus selenitireducens MLS10.</title>
        <authorList>
            <consortium name="US DOE Joint Genome Institute"/>
            <person name="Lucas S."/>
            <person name="Copeland A."/>
            <person name="Lapidus A."/>
            <person name="Glavina del Rio T."/>
            <person name="Dalin E."/>
            <person name="Tice H."/>
            <person name="Bruce D."/>
            <person name="Goodwin L."/>
            <person name="Pitluck S."/>
            <person name="Sims D."/>
            <person name="Brettin T."/>
            <person name="Detter J.C."/>
            <person name="Han C."/>
            <person name="Larimer F."/>
            <person name="Land M."/>
            <person name="Hauser L."/>
            <person name="Kyrpides N."/>
            <person name="Ovchinnikova G."/>
            <person name="Stolz J."/>
        </authorList>
    </citation>
    <scope>NUCLEOTIDE SEQUENCE [LARGE SCALE GENOMIC DNA]</scope>
    <source>
        <strain evidence="5">MLS10</strain>
    </source>
</reference>
<organism evidence="5 6">
    <name type="scientific">Bacillus selenitireducens (strain ATCC 700615 / DSM 15326 / MLS10)</name>
    <dbReference type="NCBI Taxonomy" id="439292"/>
    <lineage>
        <taxon>Bacteria</taxon>
        <taxon>Bacillati</taxon>
        <taxon>Bacillota</taxon>
        <taxon>Bacilli</taxon>
        <taxon>Bacillales</taxon>
        <taxon>Bacillaceae</taxon>
        <taxon>Salisediminibacterium</taxon>
    </lineage>
</organism>
<dbReference type="Pfam" id="PF10079">
    <property type="entry name" value="Rossmann-like_BshC"/>
    <property type="match status" value="1"/>
</dbReference>
<evidence type="ECO:0000313" key="6">
    <source>
        <dbReference type="Proteomes" id="UP000000271"/>
    </source>
</evidence>
<comment type="similarity">
    <text evidence="2">Belongs to the BshC family.</text>
</comment>
<dbReference type="GO" id="GO:0016874">
    <property type="term" value="F:ligase activity"/>
    <property type="evidence" value="ECO:0007669"/>
    <property type="project" value="UniProtKB-UniRule"/>
</dbReference>
<evidence type="ECO:0000256" key="1">
    <source>
        <dbReference type="ARBA" id="ARBA00022598"/>
    </source>
</evidence>
<name>D6XTL7_BACIE</name>
<dbReference type="InterPro" id="IPR055398">
    <property type="entry name" value="Rossmann-like_BshC"/>
</dbReference>
<dbReference type="OrthoDB" id="9765151at2"/>
<evidence type="ECO:0000256" key="2">
    <source>
        <dbReference type="HAMAP-Rule" id="MF_01867"/>
    </source>
</evidence>
<dbReference type="Pfam" id="PF24850">
    <property type="entry name" value="CC_BshC"/>
    <property type="match status" value="1"/>
</dbReference>
<dbReference type="HOGENOM" id="CLU_022249_1_0_9"/>
<dbReference type="HAMAP" id="MF_01867">
    <property type="entry name" value="BshC"/>
    <property type="match status" value="1"/>
</dbReference>
<dbReference type="NCBIfam" id="TIGR03998">
    <property type="entry name" value="thiol_BshC"/>
    <property type="match status" value="1"/>
</dbReference>
<dbReference type="STRING" id="439292.Bsel_1644"/>
<comment type="function">
    <text evidence="2">Involved in bacillithiol (BSH) biosynthesis. May catalyze the last step of the pathway, the addition of cysteine to glucosamine malate (GlcN-Mal) to generate BSH.</text>
</comment>
<dbReference type="Proteomes" id="UP000000271">
    <property type="component" value="Chromosome"/>
</dbReference>
<dbReference type="InterPro" id="IPR055399">
    <property type="entry name" value="CC_BshC"/>
</dbReference>
<feature type="domain" description="Bacillithiol biosynthesis BshC N-terminal Rossmann-like" evidence="3">
    <location>
        <begin position="14"/>
        <end position="390"/>
    </location>
</feature>
<keyword evidence="6" id="KW-1185">Reference proteome</keyword>
<dbReference type="PIRSF" id="PIRSF012535">
    <property type="entry name" value="UCP012535"/>
    <property type="match status" value="1"/>
</dbReference>
<protein>
    <recommendedName>
        <fullName evidence="2">Putative cysteine ligase BshC</fullName>
        <ecNumber evidence="2">6.-.-.-</ecNumber>
    </recommendedName>
</protein>
<feature type="domain" description="Bacillithiol biosynthesis BshC C-terminal coiled-coil" evidence="4">
    <location>
        <begin position="392"/>
        <end position="539"/>
    </location>
</feature>
<dbReference type="EC" id="6.-.-.-" evidence="2"/>
<evidence type="ECO:0000259" key="4">
    <source>
        <dbReference type="Pfam" id="PF24850"/>
    </source>
</evidence>
<gene>
    <name evidence="2" type="primary">bshC</name>
    <name evidence="5" type="ordered locus">Bsel_1644</name>
</gene>
<evidence type="ECO:0000259" key="3">
    <source>
        <dbReference type="Pfam" id="PF10079"/>
    </source>
</evidence>
<dbReference type="EMBL" id="CP001791">
    <property type="protein sequence ID" value="ADH99153.1"/>
    <property type="molecule type" value="Genomic_DNA"/>
</dbReference>
<dbReference type="eggNOG" id="COG4365">
    <property type="taxonomic scope" value="Bacteria"/>
</dbReference>
<dbReference type="KEGG" id="bse:Bsel_1644"/>
<proteinExistence type="inferred from homology"/>
<dbReference type="InterPro" id="IPR011199">
    <property type="entry name" value="Bacillithiol_biosynth_BshC"/>
</dbReference>
<evidence type="ECO:0000313" key="5">
    <source>
        <dbReference type="EMBL" id="ADH99153.1"/>
    </source>
</evidence>
<accession>D6XTL7</accession>
<keyword evidence="1 2" id="KW-0436">Ligase</keyword>
<sequence>MNVKLAGKLDDKMKIEQMNQAASAFLDEYREFSDPVRGFFDYSPDSKGEEARFEELDAITYNRQGLSDAMLHYQERFNPDEQAIKNIHKLKDRETTVVVGGQQAGVFGGPLYTVYKMMSVLLEAERLESTYGRSVVPVFWIAGEDHDEEEINHTYTFIDRQMKVKLKDPSPLKTPASETFVRKDDILRLLKDLVKADPESERTVFLLNKAECLLQDEETYSSFFVKWMSDLFRGTGLVFMDAQDPEIRRIEKDHFVSMIQKNNAVRQVFQSAVSTCKTYGYGEPIHTGPENAHLFLHDENGERQLLSAVSENQFTDPFSGRHWTETELIEALHKEDIRLSNNVVTRPVMQDLLLPVHTFIGGPGEIKYWMVLREVFHLFDHRMPVIKPRLQMTVVQRKTEKELKRYGMTEEEVLKTGVQKHLDAIIECRKTVDDEAVIKSMKAQIQSSVNGAKEAYSQERLSYSQLTEQFERRLHQEIEQFQKKITKQRFEDQDHHIKRLRSVEGDLAPGGNPQERVYSVITLLHKNDPDIIVNIYHKIRQNLINYRSGDHLKIFL</sequence>